<keyword evidence="2" id="KW-0067">ATP-binding</keyword>
<comment type="caution">
    <text evidence="5">The sequence shown here is derived from an EMBL/GenBank/DDBJ whole genome shotgun (WGS) entry which is preliminary data.</text>
</comment>
<dbReference type="PANTHER" id="PTHR13504:SF38">
    <property type="entry name" value="FIDO DOMAIN-CONTAINING PROTEIN"/>
    <property type="match status" value="1"/>
</dbReference>
<keyword evidence="6" id="KW-1185">Reference proteome</keyword>
<proteinExistence type="predicted"/>
<evidence type="ECO:0000256" key="3">
    <source>
        <dbReference type="SAM" id="MobiDB-lite"/>
    </source>
</evidence>
<evidence type="ECO:0000256" key="2">
    <source>
        <dbReference type="PIRSR" id="PIRSR640198-2"/>
    </source>
</evidence>
<keyword evidence="2" id="KW-0547">Nucleotide-binding</keyword>
<feature type="region of interest" description="Disordered" evidence="3">
    <location>
        <begin position="1"/>
        <end position="30"/>
    </location>
</feature>
<protein>
    <recommendedName>
        <fullName evidence="4">Fido domain-containing protein</fullName>
    </recommendedName>
</protein>
<reference evidence="5" key="1">
    <citation type="submission" date="2022-11" db="EMBL/GenBank/DDBJ databases">
        <title>Chromosomal genome sequence assembly and mating type (MAT) locus characterization of the leprose asexual lichenized fungus Lepraria neglecta (Nyl.) Erichsen.</title>
        <authorList>
            <person name="Allen J.L."/>
            <person name="Pfeffer B."/>
        </authorList>
    </citation>
    <scope>NUCLEOTIDE SEQUENCE</scope>
    <source>
        <strain evidence="5">Allen 5258</strain>
    </source>
</reference>
<dbReference type="EMBL" id="JASNWA010000009">
    <property type="protein sequence ID" value="KAK3169867.1"/>
    <property type="molecule type" value="Genomic_DNA"/>
</dbReference>
<dbReference type="Proteomes" id="UP001276659">
    <property type="component" value="Unassembled WGS sequence"/>
</dbReference>
<dbReference type="GO" id="GO:0005524">
    <property type="term" value="F:ATP binding"/>
    <property type="evidence" value="ECO:0007669"/>
    <property type="project" value="UniProtKB-KW"/>
</dbReference>
<accession>A0AAD9Z4J0</accession>
<dbReference type="InterPro" id="IPR040198">
    <property type="entry name" value="Fido_containing"/>
</dbReference>
<dbReference type="AlphaFoldDB" id="A0AAD9Z4J0"/>
<evidence type="ECO:0000256" key="1">
    <source>
        <dbReference type="PIRSR" id="PIRSR640198-1"/>
    </source>
</evidence>
<evidence type="ECO:0000313" key="5">
    <source>
        <dbReference type="EMBL" id="KAK3169867.1"/>
    </source>
</evidence>
<dbReference type="SUPFAM" id="SSF140931">
    <property type="entry name" value="Fic-like"/>
    <property type="match status" value="1"/>
</dbReference>
<dbReference type="InterPro" id="IPR003812">
    <property type="entry name" value="Fido"/>
</dbReference>
<dbReference type="PANTHER" id="PTHR13504">
    <property type="entry name" value="FIDO DOMAIN-CONTAINING PROTEIN DDB_G0283145"/>
    <property type="match status" value="1"/>
</dbReference>
<name>A0AAD9Z4J0_9LECA</name>
<feature type="domain" description="Fido" evidence="4">
    <location>
        <begin position="253"/>
        <end position="416"/>
    </location>
</feature>
<dbReference type="Pfam" id="PF02661">
    <property type="entry name" value="Fic"/>
    <property type="match status" value="1"/>
</dbReference>
<gene>
    <name evidence="5" type="ORF">OEA41_009251</name>
</gene>
<feature type="binding site" evidence="2">
    <location>
        <begin position="359"/>
        <end position="366"/>
    </location>
    <ligand>
        <name>ATP</name>
        <dbReference type="ChEBI" id="CHEBI:30616"/>
    </ligand>
</feature>
<evidence type="ECO:0000259" key="4">
    <source>
        <dbReference type="PROSITE" id="PS51459"/>
    </source>
</evidence>
<evidence type="ECO:0000313" key="6">
    <source>
        <dbReference type="Proteomes" id="UP001276659"/>
    </source>
</evidence>
<organism evidence="5 6">
    <name type="scientific">Lepraria neglecta</name>
    <dbReference type="NCBI Taxonomy" id="209136"/>
    <lineage>
        <taxon>Eukaryota</taxon>
        <taxon>Fungi</taxon>
        <taxon>Dikarya</taxon>
        <taxon>Ascomycota</taxon>
        <taxon>Pezizomycotina</taxon>
        <taxon>Lecanoromycetes</taxon>
        <taxon>OSLEUM clade</taxon>
        <taxon>Lecanoromycetidae</taxon>
        <taxon>Lecanorales</taxon>
        <taxon>Lecanorineae</taxon>
        <taxon>Stereocaulaceae</taxon>
        <taxon>Lepraria</taxon>
    </lineage>
</organism>
<sequence>MENKVPNSPPKSPVRSPRGHKRAPIPDFGQFGKNSAFSNFGGSSSAAPPARVTFSFTGMASALPASRNRSPSRPLNNMANWNSTLSKSFSKSWANWSVEEAGKLDMKFTIRMNDKVMLYSKESTPVKQFEQAMRHMDDIQGMRKRASETAANVIAQSIEEDMILVIFGSNHIERAGKRLDETQKICEAIFRGEHVEERPRSEEYEKRLREWINSKRDPKEFEADMIRSRNEVIQHAKALQFITQKVVTDGEPITEKLLIETHKILIQGVNHAKYGTAWQDYAGKYRGDVRDPESNAMGVEVHAGGTNFTPVKRVPDAMKGLIKEFNKDMEQAEKDGALDPYTLAAKYSARFVCIHPFFDGNGRLCRLLLNAILLKYAGIVVPIGEHDEERKDYLDIKRRYSRDMEGEGEFAAMVLNRATLRLKNISDKVRAALNL</sequence>
<dbReference type="InterPro" id="IPR036597">
    <property type="entry name" value="Fido-like_dom_sf"/>
</dbReference>
<dbReference type="PROSITE" id="PS51459">
    <property type="entry name" value="FIDO"/>
    <property type="match status" value="1"/>
</dbReference>
<feature type="active site" evidence="1">
    <location>
        <position position="355"/>
    </location>
</feature>
<dbReference type="Gene3D" id="1.10.3290.10">
    <property type="entry name" value="Fido-like domain"/>
    <property type="match status" value="1"/>
</dbReference>